<evidence type="ECO:0000256" key="1">
    <source>
        <dbReference type="ARBA" id="ARBA00022603"/>
    </source>
</evidence>
<dbReference type="Pfam" id="PF00856">
    <property type="entry name" value="SET"/>
    <property type="match status" value="1"/>
</dbReference>
<organism evidence="6 7">
    <name type="scientific">Corynespora cassiicola Philippines</name>
    <dbReference type="NCBI Taxonomy" id="1448308"/>
    <lineage>
        <taxon>Eukaryota</taxon>
        <taxon>Fungi</taxon>
        <taxon>Dikarya</taxon>
        <taxon>Ascomycota</taxon>
        <taxon>Pezizomycotina</taxon>
        <taxon>Dothideomycetes</taxon>
        <taxon>Pleosporomycetidae</taxon>
        <taxon>Pleosporales</taxon>
        <taxon>Corynesporascaceae</taxon>
        <taxon>Corynespora</taxon>
    </lineage>
</organism>
<dbReference type="PANTHER" id="PTHR13271:SF34">
    <property type="entry name" value="N-LYSINE METHYLTRANSFERASE SETD6"/>
    <property type="match status" value="1"/>
</dbReference>
<dbReference type="FunFam" id="3.90.1410.10:FF:000007">
    <property type="entry name" value="Ribosomal lysine N-methyltransferase 4"/>
    <property type="match status" value="1"/>
</dbReference>
<sequence>MATFDESSRAFVAWLSQAGAEISNKIELRDLRDIQAGRGVVAAQDIEEDEVLFRVPRSAILSVENSILSKEIPKATLDHLGPWLSLILVMLYEYQNGDASNWAPYFRILPSEFNTLMFWEEDELAELQASAVRAKIGKTGADESFKNELIPVIREFAEVFFSGDAAARERAEQLAGPEGLALMHRMGTLIMAYAFDVEPAQQEKDVDEEGYASEDEDEALPKGMVPMADMLNADADRNNARLFYEENSLSMKALKPIQAGEEIFNDYGPLPRSDLLRRYGYITDNYAQYDVVEIPHELVNNVAAAANIASDARIDYLDEQGVIDSGYDITASSPFDLTESIAPELIVLIETLLLPQPEFERLARKGKLPKPDKISPRAVEFLQRLVQDRARQYPTTLEDDLAQSAPVPTSGAYASKERRYAMARAVRIGEKKILKEAERALSVLVSEGKGVSGVLKRAAEDEDADEGSGKRTRVE</sequence>
<name>A0A2T2P0G5_CORCC</name>
<feature type="domain" description="SET" evidence="5">
    <location>
        <begin position="24"/>
        <end position="268"/>
    </location>
</feature>
<feature type="region of interest" description="Disordered" evidence="4">
    <location>
        <begin position="450"/>
        <end position="475"/>
    </location>
</feature>
<keyword evidence="7" id="KW-1185">Reference proteome</keyword>
<accession>A0A2T2P0G5</accession>
<dbReference type="AlphaFoldDB" id="A0A2T2P0G5"/>
<dbReference type="InterPro" id="IPR046341">
    <property type="entry name" value="SET_dom_sf"/>
</dbReference>
<evidence type="ECO:0000313" key="6">
    <source>
        <dbReference type="EMBL" id="PSN71165.1"/>
    </source>
</evidence>
<dbReference type="GO" id="GO:0005634">
    <property type="term" value="C:nucleus"/>
    <property type="evidence" value="ECO:0007669"/>
    <property type="project" value="TreeGrafter"/>
</dbReference>
<evidence type="ECO:0000259" key="5">
    <source>
        <dbReference type="PROSITE" id="PS50280"/>
    </source>
</evidence>
<dbReference type="InterPro" id="IPR050600">
    <property type="entry name" value="SETD3_SETD6_MTase"/>
</dbReference>
<dbReference type="CDD" id="cd19178">
    <property type="entry name" value="SET_SETD6"/>
    <property type="match status" value="1"/>
</dbReference>
<dbReference type="SMART" id="SM00317">
    <property type="entry name" value="SET"/>
    <property type="match status" value="1"/>
</dbReference>
<keyword evidence="1" id="KW-0489">Methyltransferase</keyword>
<dbReference type="GO" id="GO:0032259">
    <property type="term" value="P:methylation"/>
    <property type="evidence" value="ECO:0007669"/>
    <property type="project" value="UniProtKB-KW"/>
</dbReference>
<evidence type="ECO:0000256" key="3">
    <source>
        <dbReference type="ARBA" id="ARBA00022691"/>
    </source>
</evidence>
<dbReference type="SUPFAM" id="SSF82199">
    <property type="entry name" value="SET domain"/>
    <property type="match status" value="1"/>
</dbReference>
<dbReference type="Gene3D" id="3.90.1410.10">
    <property type="entry name" value="set domain protein methyltransferase, domain 1"/>
    <property type="match status" value="1"/>
</dbReference>
<dbReference type="STRING" id="1448308.A0A2T2P0G5"/>
<dbReference type="InterPro" id="IPR001214">
    <property type="entry name" value="SET_dom"/>
</dbReference>
<dbReference type="PANTHER" id="PTHR13271">
    <property type="entry name" value="UNCHARACTERIZED PUTATIVE METHYLTRANSFERASE"/>
    <property type="match status" value="1"/>
</dbReference>
<dbReference type="SUPFAM" id="SSF81822">
    <property type="entry name" value="RuBisCo LSMT C-terminal, substrate-binding domain"/>
    <property type="match status" value="1"/>
</dbReference>
<dbReference type="InterPro" id="IPR036464">
    <property type="entry name" value="Rubisco_LSMT_subst-bd_sf"/>
</dbReference>
<proteinExistence type="predicted"/>
<evidence type="ECO:0000313" key="7">
    <source>
        <dbReference type="Proteomes" id="UP000240883"/>
    </source>
</evidence>
<dbReference type="InterPro" id="IPR044430">
    <property type="entry name" value="SETD6_SET"/>
</dbReference>
<dbReference type="GO" id="GO:0016279">
    <property type="term" value="F:protein-lysine N-methyltransferase activity"/>
    <property type="evidence" value="ECO:0007669"/>
    <property type="project" value="InterPro"/>
</dbReference>
<keyword evidence="2" id="KW-0808">Transferase</keyword>
<dbReference type="Pfam" id="PF09273">
    <property type="entry name" value="Rubis-subs-bind"/>
    <property type="match status" value="1"/>
</dbReference>
<gene>
    <name evidence="6" type="ORF">BS50DRAFT_486960</name>
</gene>
<reference evidence="6 7" key="1">
    <citation type="journal article" date="2018" name="Front. Microbiol.">
        <title>Genome-Wide Analysis of Corynespora cassiicola Leaf Fall Disease Putative Effectors.</title>
        <authorList>
            <person name="Lopez D."/>
            <person name="Ribeiro S."/>
            <person name="Label P."/>
            <person name="Fumanal B."/>
            <person name="Venisse J.S."/>
            <person name="Kohler A."/>
            <person name="de Oliveira R.R."/>
            <person name="Labutti K."/>
            <person name="Lipzen A."/>
            <person name="Lail K."/>
            <person name="Bauer D."/>
            <person name="Ohm R.A."/>
            <person name="Barry K.W."/>
            <person name="Spatafora J."/>
            <person name="Grigoriev I.V."/>
            <person name="Martin F.M."/>
            <person name="Pujade-Renaud V."/>
        </authorList>
    </citation>
    <scope>NUCLEOTIDE SEQUENCE [LARGE SCALE GENOMIC DNA]</scope>
    <source>
        <strain evidence="6 7">Philippines</strain>
    </source>
</reference>
<dbReference type="Gene3D" id="3.90.1420.10">
    <property type="entry name" value="Rubisco LSMT, substrate-binding domain"/>
    <property type="match status" value="1"/>
</dbReference>
<keyword evidence="3" id="KW-0949">S-adenosyl-L-methionine</keyword>
<dbReference type="PROSITE" id="PS50280">
    <property type="entry name" value="SET"/>
    <property type="match status" value="1"/>
</dbReference>
<evidence type="ECO:0000256" key="2">
    <source>
        <dbReference type="ARBA" id="ARBA00022679"/>
    </source>
</evidence>
<dbReference type="EMBL" id="KZ678131">
    <property type="protein sequence ID" value="PSN71165.1"/>
    <property type="molecule type" value="Genomic_DNA"/>
</dbReference>
<evidence type="ECO:0000256" key="4">
    <source>
        <dbReference type="SAM" id="MobiDB-lite"/>
    </source>
</evidence>
<protein>
    <submittedName>
        <fullName evidence="6">SET domain-containing protein</fullName>
    </submittedName>
</protein>
<dbReference type="Proteomes" id="UP000240883">
    <property type="component" value="Unassembled WGS sequence"/>
</dbReference>
<dbReference type="OrthoDB" id="341421at2759"/>
<dbReference type="InterPro" id="IPR015353">
    <property type="entry name" value="Rubisco_LSMT_subst-bd"/>
</dbReference>